<dbReference type="EC" id="1.-.-.-" evidence="3"/>
<reference evidence="3 4" key="1">
    <citation type="submission" date="2024-03" db="EMBL/GenBank/DDBJ databases">
        <title>Reference genomes for the five species model microbial community.</title>
        <authorList>
            <person name="Padfield D."/>
        </authorList>
    </citation>
    <scope>NUCLEOTIDE SEQUENCE [LARGE SCALE GENOMIC DNA]</scope>
    <source>
        <strain evidence="3 4">AB1</strain>
    </source>
</reference>
<dbReference type="RefSeq" id="WP_339441748.1">
    <property type="nucleotide sequence ID" value="NZ_JBBHKQ010000002.1"/>
</dbReference>
<dbReference type="Pfam" id="PF01613">
    <property type="entry name" value="Flavin_Reduct"/>
    <property type="match status" value="1"/>
</dbReference>
<feature type="domain" description="Flavin reductase like" evidence="2">
    <location>
        <begin position="10"/>
        <end position="154"/>
    </location>
</feature>
<dbReference type="Proteomes" id="UP001362311">
    <property type="component" value="Unassembled WGS sequence"/>
</dbReference>
<comment type="caution">
    <text evidence="3">The sequence shown here is derived from an EMBL/GenBank/DDBJ whole genome shotgun (WGS) entry which is preliminary data.</text>
</comment>
<dbReference type="PANTHER" id="PTHR30466">
    <property type="entry name" value="FLAVIN REDUCTASE"/>
    <property type="match status" value="1"/>
</dbReference>
<gene>
    <name evidence="3" type="ORF">WIX40_20285</name>
</gene>
<name>A0ABD5K3D7_9HYPH</name>
<accession>A0ABD5K3D7</accession>
<dbReference type="InterPro" id="IPR002563">
    <property type="entry name" value="Flavin_Rdtase-like_dom"/>
</dbReference>
<dbReference type="SUPFAM" id="SSF50475">
    <property type="entry name" value="FMN-binding split barrel"/>
    <property type="match status" value="1"/>
</dbReference>
<evidence type="ECO:0000313" key="3">
    <source>
        <dbReference type="EMBL" id="MEJ5902441.1"/>
    </source>
</evidence>
<dbReference type="GO" id="GO:0016646">
    <property type="term" value="F:oxidoreductase activity, acting on the CH-NH group of donors, NAD or NADP as acceptor"/>
    <property type="evidence" value="ECO:0007669"/>
    <property type="project" value="UniProtKB-ARBA"/>
</dbReference>
<dbReference type="InterPro" id="IPR050268">
    <property type="entry name" value="NADH-dep_flavin_reductase"/>
</dbReference>
<organism evidence="3 4">
    <name type="scientific">Ochrobactrum teleogrylli</name>
    <dbReference type="NCBI Taxonomy" id="2479765"/>
    <lineage>
        <taxon>Bacteria</taxon>
        <taxon>Pseudomonadati</taxon>
        <taxon>Pseudomonadota</taxon>
        <taxon>Alphaproteobacteria</taxon>
        <taxon>Hyphomicrobiales</taxon>
        <taxon>Brucellaceae</taxon>
        <taxon>Brucella/Ochrobactrum group</taxon>
        <taxon>Ochrobactrum</taxon>
    </lineage>
</organism>
<dbReference type="Gene3D" id="2.30.110.10">
    <property type="entry name" value="Electron Transport, Fmn-binding Protein, Chain A"/>
    <property type="match status" value="1"/>
</dbReference>
<evidence type="ECO:0000313" key="4">
    <source>
        <dbReference type="Proteomes" id="UP001362311"/>
    </source>
</evidence>
<sequence length="158" mass="17556">MEHRELRDLFGHFPTGVAIVTTTDAGSEKVGVTISSFNSVSLDPCLVMFSLTNELRSLPVYLAAETFGINFLSADQTELSNRFASKGADKWLGTRHRMGTTSVPLLEDALAHIECEKFQVVEGGDHMIFICRVIAYETFEKSSPLIFFKGRYRTVEAA</sequence>
<dbReference type="SMART" id="SM00903">
    <property type="entry name" value="Flavin_Reduct"/>
    <property type="match status" value="1"/>
</dbReference>
<evidence type="ECO:0000256" key="1">
    <source>
        <dbReference type="ARBA" id="ARBA00023002"/>
    </source>
</evidence>
<dbReference type="PANTHER" id="PTHR30466:SF1">
    <property type="entry name" value="FMN REDUCTASE (NADH) RUTF"/>
    <property type="match status" value="1"/>
</dbReference>
<proteinExistence type="predicted"/>
<evidence type="ECO:0000259" key="2">
    <source>
        <dbReference type="SMART" id="SM00903"/>
    </source>
</evidence>
<dbReference type="InterPro" id="IPR012349">
    <property type="entry name" value="Split_barrel_FMN-bd"/>
</dbReference>
<dbReference type="EMBL" id="JBBHKQ010000002">
    <property type="protein sequence ID" value="MEJ5902441.1"/>
    <property type="molecule type" value="Genomic_DNA"/>
</dbReference>
<dbReference type="AlphaFoldDB" id="A0ABD5K3D7"/>
<keyword evidence="1 3" id="KW-0560">Oxidoreductase</keyword>
<protein>
    <submittedName>
        <fullName evidence="3">Flavin reductase family protein</fullName>
        <ecNumber evidence="3">1.-.-.-</ecNumber>
    </submittedName>
</protein>